<sequence length="181" mass="18028">MKRQSGFTLIELMIVVAIVAILAAIALPAYQTYTLRAKYSEVVAAAGPAKTAFEVCAQGLDVPSASIDTASPNVGGQCVDAATAALKAAIADANPSRIDTSDTATLAAASAASGTAGATDGSIPVAPASADAGIDITITSGTDFDNLDVPNPTFVLHGEIAPSKQVNWTRNSGTCAAAGMC</sequence>
<dbReference type="InterPro" id="IPR045584">
    <property type="entry name" value="Pilin-like"/>
</dbReference>
<dbReference type="NCBIfam" id="TIGR02532">
    <property type="entry name" value="IV_pilin_GFxxxE"/>
    <property type="match status" value="1"/>
</dbReference>
<keyword evidence="6" id="KW-0472">Membrane</keyword>
<evidence type="ECO:0000256" key="2">
    <source>
        <dbReference type="ARBA" id="ARBA00005233"/>
    </source>
</evidence>
<evidence type="ECO:0000256" key="6">
    <source>
        <dbReference type="ARBA" id="ARBA00023136"/>
    </source>
</evidence>
<accession>A0A3S5WTB7</accession>
<evidence type="ECO:0000313" key="8">
    <source>
        <dbReference type="Proteomes" id="UP000266778"/>
    </source>
</evidence>
<gene>
    <name evidence="7" type="ORF">C1C91_06050</name>
</gene>
<proteinExistence type="inferred from homology"/>
<dbReference type="GO" id="GO:0016020">
    <property type="term" value="C:membrane"/>
    <property type="evidence" value="ECO:0007669"/>
    <property type="project" value="UniProtKB-SubCell"/>
</dbReference>
<comment type="subcellular location">
    <subcellularLocation>
        <location evidence="1">Membrane</location>
        <topology evidence="1">Single-pass membrane protein</topology>
    </subcellularLocation>
</comment>
<dbReference type="SUPFAM" id="SSF54523">
    <property type="entry name" value="Pili subunits"/>
    <property type="match status" value="1"/>
</dbReference>
<dbReference type="Pfam" id="PF07963">
    <property type="entry name" value="N_methyl"/>
    <property type="match status" value="1"/>
</dbReference>
<dbReference type="GO" id="GO:0044096">
    <property type="term" value="C:type IV pilus"/>
    <property type="evidence" value="ECO:0007669"/>
    <property type="project" value="TreeGrafter"/>
</dbReference>
<organism evidence="7 8">
    <name type="scientific">Aeromonas caviae</name>
    <name type="common">Aeromonas punctata</name>
    <dbReference type="NCBI Taxonomy" id="648"/>
    <lineage>
        <taxon>Bacteria</taxon>
        <taxon>Pseudomonadati</taxon>
        <taxon>Pseudomonadota</taxon>
        <taxon>Gammaproteobacteria</taxon>
        <taxon>Aeromonadales</taxon>
        <taxon>Aeromonadaceae</taxon>
        <taxon>Aeromonas</taxon>
    </lineage>
</organism>
<dbReference type="PROSITE" id="PS00409">
    <property type="entry name" value="PROKAR_NTER_METHYL"/>
    <property type="match status" value="1"/>
</dbReference>
<dbReference type="Proteomes" id="UP000266778">
    <property type="component" value="Chromosome"/>
</dbReference>
<evidence type="ECO:0000256" key="5">
    <source>
        <dbReference type="ARBA" id="ARBA00022989"/>
    </source>
</evidence>
<dbReference type="PRINTS" id="PR00885">
    <property type="entry name" value="BCTERIALGSPH"/>
</dbReference>
<dbReference type="InterPro" id="IPR012902">
    <property type="entry name" value="N_methyl_site"/>
</dbReference>
<protein>
    <submittedName>
        <fullName evidence="7">Prepilin-type N-terminal cleavage/methylation domain-containing protein</fullName>
    </submittedName>
</protein>
<dbReference type="GO" id="GO:0015627">
    <property type="term" value="C:type II protein secretion system complex"/>
    <property type="evidence" value="ECO:0007669"/>
    <property type="project" value="InterPro"/>
</dbReference>
<evidence type="ECO:0000256" key="1">
    <source>
        <dbReference type="ARBA" id="ARBA00004167"/>
    </source>
</evidence>
<keyword evidence="5" id="KW-1133">Transmembrane helix</keyword>
<dbReference type="GO" id="GO:0043107">
    <property type="term" value="P:type IV pilus-dependent motility"/>
    <property type="evidence" value="ECO:0007669"/>
    <property type="project" value="TreeGrafter"/>
</dbReference>
<comment type="similarity">
    <text evidence="2">Belongs to the N-Me-Phe pilin family.</text>
</comment>
<dbReference type="PANTHER" id="PTHR30093">
    <property type="entry name" value="GENERAL SECRETION PATHWAY PROTEIN G"/>
    <property type="match status" value="1"/>
</dbReference>
<evidence type="ECO:0000256" key="3">
    <source>
        <dbReference type="ARBA" id="ARBA00022481"/>
    </source>
</evidence>
<dbReference type="PANTHER" id="PTHR30093:SF34">
    <property type="entry name" value="PREPILIN PEPTIDASE-DEPENDENT PROTEIN D"/>
    <property type="match status" value="1"/>
</dbReference>
<dbReference type="EMBL" id="CP025706">
    <property type="protein sequence ID" value="AXB04620.1"/>
    <property type="molecule type" value="Genomic_DNA"/>
</dbReference>
<name>A0A3S5WTB7_AERCA</name>
<dbReference type="InterPro" id="IPR002416">
    <property type="entry name" value="T2SS_protein-GspH"/>
</dbReference>
<evidence type="ECO:0000256" key="4">
    <source>
        <dbReference type="ARBA" id="ARBA00022692"/>
    </source>
</evidence>
<dbReference type="Gene3D" id="3.30.700.10">
    <property type="entry name" value="Glycoprotein, Type 4 Pilin"/>
    <property type="match status" value="1"/>
</dbReference>
<dbReference type="AlphaFoldDB" id="A0A3S5WTB7"/>
<reference evidence="7" key="1">
    <citation type="journal article" date="2019" name="J Environ">
        <title>Genetic characterization and potential molecular dissemination mechanism of tet (31) gene in Aeromonas caviae from an oxytetracycline wastewater treatment system.</title>
        <authorList>
            <person name="Shi Y."/>
            <person name="Tian Z."/>
            <person name="Leclercq S.O."/>
            <person name="Zhang H."/>
            <person name="Yang M."/>
            <person name="Zhang Y."/>
        </authorList>
    </citation>
    <scope>NUCLEOTIDE SEQUENCE</scope>
    <source>
        <strain evidence="7">T25-39</strain>
    </source>
</reference>
<dbReference type="RefSeq" id="WP_113069552.1">
    <property type="nucleotide sequence ID" value="NZ_AP025280.1"/>
</dbReference>
<dbReference type="GO" id="GO:0015628">
    <property type="term" value="P:protein secretion by the type II secretion system"/>
    <property type="evidence" value="ECO:0007669"/>
    <property type="project" value="InterPro"/>
</dbReference>
<evidence type="ECO:0000313" key="7">
    <source>
        <dbReference type="EMBL" id="AXB04620.1"/>
    </source>
</evidence>
<keyword evidence="4" id="KW-0812">Transmembrane</keyword>
<keyword evidence="3" id="KW-0488">Methylation</keyword>